<evidence type="ECO:0000259" key="7">
    <source>
        <dbReference type="PROSITE" id="PS51886"/>
    </source>
</evidence>
<feature type="region of interest" description="Disordered" evidence="6">
    <location>
        <begin position="168"/>
        <end position="188"/>
    </location>
</feature>
<evidence type="ECO:0000256" key="6">
    <source>
        <dbReference type="SAM" id="MobiDB-lite"/>
    </source>
</evidence>
<comment type="function">
    <text evidence="1">May be involved in a process influencing telomere capping.</text>
</comment>
<keyword evidence="5" id="KW-0963">Cytoplasm</keyword>
<proteinExistence type="inferred from homology"/>
<evidence type="ECO:0000313" key="8">
    <source>
        <dbReference type="EMBL" id="KAI8580758.1"/>
    </source>
</evidence>
<name>A0AAD5HG75_UMBRA</name>
<evidence type="ECO:0000313" key="9">
    <source>
        <dbReference type="Proteomes" id="UP001206595"/>
    </source>
</evidence>
<dbReference type="PANTHER" id="PTHR23354:SF130">
    <property type="entry name" value="RESTRICTION OF TELOMERE CAPPING PROTEIN 5"/>
    <property type="match status" value="1"/>
</dbReference>
<dbReference type="Proteomes" id="UP001206595">
    <property type="component" value="Unassembled WGS sequence"/>
</dbReference>
<gene>
    <name evidence="8" type="ORF">K450DRAFT_235809</name>
</gene>
<dbReference type="GO" id="GO:0005634">
    <property type="term" value="C:nucleus"/>
    <property type="evidence" value="ECO:0007669"/>
    <property type="project" value="TreeGrafter"/>
</dbReference>
<dbReference type="InterPro" id="IPR006571">
    <property type="entry name" value="TLDc_dom"/>
</dbReference>
<evidence type="ECO:0000256" key="5">
    <source>
        <dbReference type="ARBA" id="ARBA00022490"/>
    </source>
</evidence>
<dbReference type="PANTHER" id="PTHR23354">
    <property type="entry name" value="NUCLEOLAR PROTEIN 7/ESTROGEN RECEPTOR COACTIVATOR-RELATED"/>
    <property type="match status" value="1"/>
</dbReference>
<evidence type="ECO:0000256" key="3">
    <source>
        <dbReference type="ARBA" id="ARBA00006731"/>
    </source>
</evidence>
<dbReference type="Pfam" id="PF07534">
    <property type="entry name" value="TLD"/>
    <property type="match status" value="1"/>
</dbReference>
<comment type="subcellular location">
    <subcellularLocation>
        <location evidence="2">Cytoplasm</location>
    </subcellularLocation>
</comment>
<dbReference type="GO" id="GO:0005737">
    <property type="term" value="C:cytoplasm"/>
    <property type="evidence" value="ECO:0007669"/>
    <property type="project" value="UniProtKB-SubCell"/>
</dbReference>
<dbReference type="PROSITE" id="PS51886">
    <property type="entry name" value="TLDC"/>
    <property type="match status" value="1"/>
</dbReference>
<dbReference type="SMART" id="SM00584">
    <property type="entry name" value="TLDc"/>
    <property type="match status" value="1"/>
</dbReference>
<feature type="region of interest" description="Disordered" evidence="6">
    <location>
        <begin position="1"/>
        <end position="20"/>
    </location>
</feature>
<accession>A0AAD5HG75</accession>
<sequence length="639" mass="71009">MGQNESSLKTQGVHDASQEDSQKLYDSFTSVSPSALSSIRSKADLKHIKSRLSKWELRSLYAAFNDLKTTFSDNFECIELKKFLDVLELPASVEPAGILLFKSFSYLASFPKCDEAGPIPLTLDGFLTAFVIMTGKLEKDQTLGAKFEDFFLESIAVLPATIKGEVSDGVPANASQEEPQMEDDSEIKPAASRGLSLADLGVNFDDDDQLKDATEADDNEEDENNVQILCRDISTILAFLLWIVRVEWEETPYPVQGNNSCEEEIKMADNIVASISSIPPTDYDSDLPCISLSHFRQWRNQNAPNLFKSLQSFIYNKFAMYEHPTVHSSTSRSEIVMSADVTPKPDKTELLTTMYAAMISWNLPENAMSQKQWNLLYNADSDGYAMNNFISHVFKYPGPTLLILQVEAIGTATSSLSLSSSYQELSSSASAPKHGSSPLRRFSSSAQLLNTPKSMLLGAYIPEPWKQPKQYWGSSECFVYELGPNYEIYRPIGKGQQYIYCHKDFGIAFGGTSSYNGPPASQHQRSRTSTSPSPQNAFLLTLDDSLQKGTYVQDAFPAAPTFGKGRTREKFAYFFETASMEVFGMGGQKARVTQASDWQFDKQEAERRAGVNIRKDGKGVDRQLLQMAGVIDDDVGQDK</sequence>
<dbReference type="EMBL" id="MU620910">
    <property type="protein sequence ID" value="KAI8580758.1"/>
    <property type="molecule type" value="Genomic_DNA"/>
</dbReference>
<comment type="similarity">
    <text evidence="3">Belongs to the RTC5 family.</text>
</comment>
<comment type="caution">
    <text evidence="8">The sequence shown here is derived from an EMBL/GenBank/DDBJ whole genome shotgun (WGS) entry which is preliminary data.</text>
</comment>
<evidence type="ECO:0000256" key="4">
    <source>
        <dbReference type="ARBA" id="ARBA00015163"/>
    </source>
</evidence>
<evidence type="ECO:0000256" key="1">
    <source>
        <dbReference type="ARBA" id="ARBA00002738"/>
    </source>
</evidence>
<feature type="compositionally biased region" description="Polar residues" evidence="6">
    <location>
        <begin position="1"/>
        <end position="10"/>
    </location>
</feature>
<dbReference type="AlphaFoldDB" id="A0AAD5HG75"/>
<organism evidence="8 9">
    <name type="scientific">Umbelopsis ramanniana AG</name>
    <dbReference type="NCBI Taxonomy" id="1314678"/>
    <lineage>
        <taxon>Eukaryota</taxon>
        <taxon>Fungi</taxon>
        <taxon>Fungi incertae sedis</taxon>
        <taxon>Mucoromycota</taxon>
        <taxon>Mucoromycotina</taxon>
        <taxon>Umbelopsidomycetes</taxon>
        <taxon>Umbelopsidales</taxon>
        <taxon>Umbelopsidaceae</taxon>
        <taxon>Umbelopsis</taxon>
    </lineage>
</organism>
<keyword evidence="9" id="KW-1185">Reference proteome</keyword>
<feature type="domain" description="TLDc" evidence="7">
    <location>
        <begin position="349"/>
        <end position="586"/>
    </location>
</feature>
<dbReference type="GeneID" id="75913500"/>
<evidence type="ECO:0000256" key="2">
    <source>
        <dbReference type="ARBA" id="ARBA00004496"/>
    </source>
</evidence>
<dbReference type="GO" id="GO:0006979">
    <property type="term" value="P:response to oxidative stress"/>
    <property type="evidence" value="ECO:0007669"/>
    <property type="project" value="TreeGrafter"/>
</dbReference>
<protein>
    <recommendedName>
        <fullName evidence="4">Restriction of telomere capping protein 5</fullName>
    </recommendedName>
</protein>
<dbReference type="RefSeq" id="XP_051445762.1">
    <property type="nucleotide sequence ID" value="XM_051588155.1"/>
</dbReference>
<reference evidence="8" key="2">
    <citation type="journal article" date="2022" name="Proc. Natl. Acad. Sci. U.S.A.">
        <title>Diploid-dominant life cycles characterize the early evolution of Fungi.</title>
        <authorList>
            <person name="Amses K.R."/>
            <person name="Simmons D.R."/>
            <person name="Longcore J.E."/>
            <person name="Mondo S.J."/>
            <person name="Seto K."/>
            <person name="Jeronimo G.H."/>
            <person name="Bonds A.E."/>
            <person name="Quandt C.A."/>
            <person name="Davis W.J."/>
            <person name="Chang Y."/>
            <person name="Federici B.A."/>
            <person name="Kuo A."/>
            <person name="LaButti K."/>
            <person name="Pangilinan J."/>
            <person name="Andreopoulos W."/>
            <person name="Tritt A."/>
            <person name="Riley R."/>
            <person name="Hundley H."/>
            <person name="Johnson J."/>
            <person name="Lipzen A."/>
            <person name="Barry K."/>
            <person name="Lang B.F."/>
            <person name="Cuomo C.A."/>
            <person name="Buchler N.E."/>
            <person name="Grigoriev I.V."/>
            <person name="Spatafora J.W."/>
            <person name="Stajich J.E."/>
            <person name="James T.Y."/>
        </authorList>
    </citation>
    <scope>NUCLEOTIDE SEQUENCE</scope>
    <source>
        <strain evidence="8">AG</strain>
    </source>
</reference>
<reference evidence="8" key="1">
    <citation type="submission" date="2021-06" db="EMBL/GenBank/DDBJ databases">
        <authorList>
            <consortium name="DOE Joint Genome Institute"/>
            <person name="Mondo S.J."/>
            <person name="Amses K.R."/>
            <person name="Simmons D.R."/>
            <person name="Longcore J.E."/>
            <person name="Seto K."/>
            <person name="Alves G.H."/>
            <person name="Bonds A.E."/>
            <person name="Quandt C.A."/>
            <person name="Davis W.J."/>
            <person name="Chang Y."/>
            <person name="Letcher P.M."/>
            <person name="Powell M.J."/>
            <person name="Kuo A."/>
            <person name="Labutti K."/>
            <person name="Pangilinan J."/>
            <person name="Andreopoulos W."/>
            <person name="Tritt A."/>
            <person name="Riley R."/>
            <person name="Hundley H."/>
            <person name="Johnson J."/>
            <person name="Lipzen A."/>
            <person name="Barry K."/>
            <person name="Berbee M.L."/>
            <person name="Buchler N.E."/>
            <person name="Grigoriev I.V."/>
            <person name="Spatafora J.W."/>
            <person name="Stajich J.E."/>
            <person name="James T.Y."/>
        </authorList>
    </citation>
    <scope>NUCLEOTIDE SEQUENCE</scope>
    <source>
        <strain evidence="8">AG</strain>
    </source>
</reference>